<reference evidence="2" key="1">
    <citation type="submission" date="2020-11" db="EMBL/GenBank/DDBJ databases">
        <title>Carbohydrate-dependent, anaerobic sulfur respiration: A novel catabolism in halophilic archaea.</title>
        <authorList>
            <person name="Sorokin D.Y."/>
            <person name="Messina E."/>
            <person name="Smedile F."/>
            <person name="La Cono V."/>
            <person name="Hallsworth J.E."/>
            <person name="Yakimov M.M."/>
        </authorList>
    </citation>
    <scope>NUCLEOTIDE SEQUENCE</scope>
    <source>
        <strain evidence="2">HSR12-1</strain>
    </source>
</reference>
<dbReference type="AlphaFoldDB" id="A0A897MV45"/>
<proteinExistence type="predicted"/>
<gene>
    <name evidence="2" type="primary">mrp</name>
    <name evidence="2" type="ORF">HSR121_0071</name>
</gene>
<protein>
    <submittedName>
        <fullName evidence="2">Mrp family protein, ATPase, contains iron-sulfurcluster</fullName>
    </submittedName>
</protein>
<evidence type="ECO:0000313" key="2">
    <source>
        <dbReference type="EMBL" id="QSG04432.1"/>
    </source>
</evidence>
<dbReference type="RefSeq" id="WP_229113904.1">
    <property type="nucleotide sequence ID" value="NZ_CP064787.1"/>
</dbReference>
<sequence>MVNDRDPTPIRQSLADLTGVEPTAVDPLGVRHKSPDAWELTTVRP</sequence>
<dbReference type="Proteomes" id="UP000663525">
    <property type="component" value="Chromosome"/>
</dbReference>
<accession>A0A897MV45</accession>
<name>A0A897MV45_9EURY</name>
<evidence type="ECO:0000313" key="3">
    <source>
        <dbReference type="Proteomes" id="UP000663525"/>
    </source>
</evidence>
<organism evidence="2 3">
    <name type="scientific">Halapricum desulfuricans</name>
    <dbReference type="NCBI Taxonomy" id="2841257"/>
    <lineage>
        <taxon>Archaea</taxon>
        <taxon>Methanobacteriati</taxon>
        <taxon>Methanobacteriota</taxon>
        <taxon>Stenosarchaea group</taxon>
        <taxon>Halobacteria</taxon>
        <taxon>Halobacteriales</taxon>
        <taxon>Haloarculaceae</taxon>
        <taxon>Halapricum</taxon>
    </lineage>
</organism>
<evidence type="ECO:0000256" key="1">
    <source>
        <dbReference type="SAM" id="MobiDB-lite"/>
    </source>
</evidence>
<dbReference type="EMBL" id="CP064787">
    <property type="protein sequence ID" value="QSG04432.1"/>
    <property type="molecule type" value="Genomic_DNA"/>
</dbReference>
<feature type="region of interest" description="Disordered" evidence="1">
    <location>
        <begin position="1"/>
        <end position="45"/>
    </location>
</feature>
<dbReference type="GeneID" id="68853732"/>